<protein>
    <submittedName>
        <fullName evidence="2">Serine-repeat antigen</fullName>
    </submittedName>
</protein>
<reference evidence="2 3" key="1">
    <citation type="journal article" date="2021" name="Elife">
        <title>Chloroplast acquisition without the gene transfer in kleptoplastic sea slugs, Plakobranchus ocellatus.</title>
        <authorList>
            <person name="Maeda T."/>
            <person name="Takahashi S."/>
            <person name="Yoshida T."/>
            <person name="Shimamura S."/>
            <person name="Takaki Y."/>
            <person name="Nagai Y."/>
            <person name="Toyoda A."/>
            <person name="Suzuki Y."/>
            <person name="Arimoto A."/>
            <person name="Ishii H."/>
            <person name="Satoh N."/>
            <person name="Nishiyama T."/>
            <person name="Hasebe M."/>
            <person name="Maruyama T."/>
            <person name="Minagawa J."/>
            <person name="Obokata J."/>
            <person name="Shigenobu S."/>
        </authorList>
    </citation>
    <scope>NUCLEOTIDE SEQUENCE [LARGE SCALE GENOMIC DNA]</scope>
</reference>
<dbReference type="EMBL" id="BLXT01007596">
    <property type="protein sequence ID" value="GFO40189.1"/>
    <property type="molecule type" value="Genomic_DNA"/>
</dbReference>
<sequence>MFVNLSATAQAMQVEYSIFSLVFSRLSNQDLALGGTADDQRKNGRRKLWTRTKWRMCLAGNARLGPPSYRGSHLNDQPTNQQTTLTTNQSTNQPTEPPTNQQTSRLNDQPTTNQPSERPTNQAPKQKLISQPTRQPINQAIKQVTKQASKQTSKQATKQPTKQRKKITKHGKENQTGEKGSPDCPVES</sequence>
<gene>
    <name evidence="2" type="ORF">PoB_006669400</name>
</gene>
<dbReference type="Proteomes" id="UP000735302">
    <property type="component" value="Unassembled WGS sequence"/>
</dbReference>
<feature type="compositionally biased region" description="Low complexity" evidence="1">
    <location>
        <begin position="77"/>
        <end position="94"/>
    </location>
</feature>
<dbReference type="AlphaFoldDB" id="A0AAV4D7L8"/>
<comment type="caution">
    <text evidence="2">The sequence shown here is derived from an EMBL/GenBank/DDBJ whole genome shotgun (WGS) entry which is preliminary data.</text>
</comment>
<evidence type="ECO:0000256" key="1">
    <source>
        <dbReference type="SAM" id="MobiDB-lite"/>
    </source>
</evidence>
<keyword evidence="3" id="KW-1185">Reference proteome</keyword>
<organism evidence="2 3">
    <name type="scientific">Plakobranchus ocellatus</name>
    <dbReference type="NCBI Taxonomy" id="259542"/>
    <lineage>
        <taxon>Eukaryota</taxon>
        <taxon>Metazoa</taxon>
        <taxon>Spiralia</taxon>
        <taxon>Lophotrochozoa</taxon>
        <taxon>Mollusca</taxon>
        <taxon>Gastropoda</taxon>
        <taxon>Heterobranchia</taxon>
        <taxon>Euthyneura</taxon>
        <taxon>Panpulmonata</taxon>
        <taxon>Sacoglossa</taxon>
        <taxon>Placobranchoidea</taxon>
        <taxon>Plakobranchidae</taxon>
        <taxon>Plakobranchus</taxon>
    </lineage>
</organism>
<proteinExistence type="predicted"/>
<evidence type="ECO:0000313" key="2">
    <source>
        <dbReference type="EMBL" id="GFO40189.1"/>
    </source>
</evidence>
<accession>A0AAV4D7L8</accession>
<feature type="region of interest" description="Disordered" evidence="1">
    <location>
        <begin position="65"/>
        <end position="188"/>
    </location>
</feature>
<feature type="compositionally biased region" description="Polar residues" evidence="1">
    <location>
        <begin position="98"/>
        <end position="160"/>
    </location>
</feature>
<name>A0AAV4D7L8_9GAST</name>
<evidence type="ECO:0000313" key="3">
    <source>
        <dbReference type="Proteomes" id="UP000735302"/>
    </source>
</evidence>